<dbReference type="EMBL" id="VJMH01006520">
    <property type="protein sequence ID" value="KAF0689149.1"/>
    <property type="molecule type" value="Genomic_DNA"/>
</dbReference>
<evidence type="ECO:0000313" key="2">
    <source>
        <dbReference type="EMBL" id="KAF0689149.1"/>
    </source>
</evidence>
<reference evidence="3 4" key="1">
    <citation type="submission" date="2019-03" db="EMBL/GenBank/DDBJ databases">
        <authorList>
            <person name="Gaulin E."/>
            <person name="Dumas B."/>
        </authorList>
    </citation>
    <scope>NUCLEOTIDE SEQUENCE [LARGE SCALE GENOMIC DNA]</scope>
    <source>
        <strain evidence="3">CBS 568.67</strain>
    </source>
</reference>
<protein>
    <submittedName>
        <fullName evidence="3">Aste57867_19421 protein</fullName>
    </submittedName>
</protein>
<dbReference type="AlphaFoldDB" id="A0A485LCI4"/>
<feature type="compositionally biased region" description="Polar residues" evidence="1">
    <location>
        <begin position="260"/>
        <end position="275"/>
    </location>
</feature>
<organism evidence="3 4">
    <name type="scientific">Aphanomyces stellatus</name>
    <dbReference type="NCBI Taxonomy" id="120398"/>
    <lineage>
        <taxon>Eukaryota</taxon>
        <taxon>Sar</taxon>
        <taxon>Stramenopiles</taxon>
        <taxon>Oomycota</taxon>
        <taxon>Saprolegniomycetes</taxon>
        <taxon>Saprolegniales</taxon>
        <taxon>Verrucalvaceae</taxon>
        <taxon>Aphanomyces</taxon>
    </lineage>
</organism>
<dbReference type="OrthoDB" id="76134at2759"/>
<dbReference type="InterPro" id="IPR000048">
    <property type="entry name" value="IQ_motif_EF-hand-BS"/>
</dbReference>
<name>A0A485LCI4_9STRA</name>
<feature type="region of interest" description="Disordered" evidence="1">
    <location>
        <begin position="248"/>
        <end position="281"/>
    </location>
</feature>
<dbReference type="CDD" id="cd23767">
    <property type="entry name" value="IQCD"/>
    <property type="match status" value="1"/>
</dbReference>
<keyword evidence="4" id="KW-1185">Reference proteome</keyword>
<accession>A0A485LCI4</accession>
<sequence>MISKFCPHCGTKLSSVLLAAKRKLPSLATFTQRESSHARPPVDRNVAPRKSTLHSIKTRPSGDKKSTNQVQPSEAPPMLLSVGSNPDTREHECASPVPLIKEYASHAHLMNSSSPVPSPDDSPIALPDVQEWITHLQKLHAVVITYQPKKPSEKITLPSSMPAPPPALSAAKKLAFERSFATLHNDLHALHLEPSSSSIFTRCLALWTRARQLLDEIPSAPPVAVVDGADVAIKVRGALIHFKSRRTLHHADVSPPHPSGTPTLPSKPPSASTNVDTRDYADDPPRRRWFLHDRPAHLFTRAQVIPGASARVVLTVEEEDPNLKQDDTSNPALAISVYIPETCECRRVVVRVDDLRRMIPAITAPLYLRHEVRRLSFLLLASCWLQLPHNCRHAGTHWVTWFRHVLPCLRWEPDRLVVRYPAAFRGVHVLNYRGMRFFRCLVTIHVLMDFCMQVAAVDVSADATSLCAHVPPALLHLLAPDYVDRVLERFRWPVLCDLVVHQLWVEYTTHGFELLVAGQAPVGRVLVHPCTKMSEREWTRFLADERVQLARVRADCVRLAASVALRKQTQRQEAALRRRIDQRQAAAATTIQRIFRGYIGRMQYHQAVYDHAHAHHSLGHMPGTKPTGVGWFQDPFTLVAYGVYPNAPFLAVRCDRWILTRLDMYRFVLKDMDMHVRRSIAAQCIQTNVRRWRGQRQWHTIYSGVVKLQYEFRSGRRRRYRRDERHWHGLSFGFGRRIRNSWLLLRVRLHPHAAEHTVDVTVSGLHPVTCVAATQTVSAARLVKNGLLDDAWRTWPHAELAARVADATDLFYSAQSQLMTFRIGPRVVGL</sequence>
<dbReference type="PROSITE" id="PS50096">
    <property type="entry name" value="IQ"/>
    <property type="match status" value="1"/>
</dbReference>
<dbReference type="EMBL" id="CAADRA010006541">
    <property type="protein sequence ID" value="VFT96135.1"/>
    <property type="molecule type" value="Genomic_DNA"/>
</dbReference>
<evidence type="ECO:0000256" key="1">
    <source>
        <dbReference type="SAM" id="MobiDB-lite"/>
    </source>
</evidence>
<evidence type="ECO:0000313" key="4">
    <source>
        <dbReference type="Proteomes" id="UP000332933"/>
    </source>
</evidence>
<dbReference type="Proteomes" id="UP000332933">
    <property type="component" value="Unassembled WGS sequence"/>
</dbReference>
<reference evidence="2" key="2">
    <citation type="submission" date="2019-06" db="EMBL/GenBank/DDBJ databases">
        <title>Genomics analysis of Aphanomyces spp. identifies a new class of oomycete effector associated with host adaptation.</title>
        <authorList>
            <person name="Gaulin E."/>
        </authorList>
    </citation>
    <scope>NUCLEOTIDE SEQUENCE</scope>
    <source>
        <strain evidence="2">CBS 578.67</strain>
    </source>
</reference>
<proteinExistence type="predicted"/>
<gene>
    <name evidence="3" type="primary">Aste57867_19421</name>
    <name evidence="2" type="ORF">As57867_019357</name>
    <name evidence="3" type="ORF">ASTE57867_19421</name>
</gene>
<evidence type="ECO:0000313" key="3">
    <source>
        <dbReference type="EMBL" id="VFT96135.1"/>
    </source>
</evidence>
<dbReference type="SMART" id="SM00015">
    <property type="entry name" value="IQ"/>
    <property type="match status" value="2"/>
</dbReference>
<feature type="region of interest" description="Disordered" evidence="1">
    <location>
        <begin position="30"/>
        <end position="93"/>
    </location>
</feature>